<feature type="transmembrane region" description="Helical" evidence="2">
    <location>
        <begin position="13"/>
        <end position="34"/>
    </location>
</feature>
<gene>
    <name evidence="3" type="ORF">SAMN06295885_3571</name>
</gene>
<name>A0A1X7PGA6_9MICO</name>
<evidence type="ECO:0000313" key="3">
    <source>
        <dbReference type="EMBL" id="SMH50546.1"/>
    </source>
</evidence>
<sequence>MFTDCLPSTGSDALPLALGGFALLVIGVAIVVVLRRRGHRGATAAALLAVLLASGLVAGLGGAPTPARASDSCSPSDGAAPPMSPHTSTPTATATAPATAEPTPTTAPSAVPTGQPSPTSAPTTVPTTVPTAVPTDTPTGVPTAVPTDIPTTVPTALPTDVPTTGPGTSVSRVPFVVRDAPPGARVVTSRIWDGYNNCVQATDPVSEPRKWFPRSAEDFSTIEGSLTFEKINSGSCFFEAARLHFLFEFLVGGVKVDEYEVTVGDTATSAVGLNSTVSVCSGPYNSTTDPDLPHVACEYAGQVRTWLDDDARQSFVFFDGPRSPVVVPPSLPTAVPTSLPTIPAGGVGSGDVAKTRFVVTNAPPGSALVTRRIWDSYNNCIEATSPVDDKRSWRPLGDGASTVITGSVAWEPVSSFSCNFETARLHYSFAFYVGDVMVDEYLVNVSRSDGFASLTVETSGCYGPYNTATTPGIPHVTCATAGTVRTSYDPGGTTLSYAYTR</sequence>
<keyword evidence="4" id="KW-1185">Reference proteome</keyword>
<feature type="compositionally biased region" description="Low complexity" evidence="1">
    <location>
        <begin position="79"/>
        <end position="148"/>
    </location>
</feature>
<accession>A0A1X7PGA6</accession>
<evidence type="ECO:0000256" key="1">
    <source>
        <dbReference type="SAM" id="MobiDB-lite"/>
    </source>
</evidence>
<dbReference type="AlphaFoldDB" id="A0A1X7PGA6"/>
<proteinExistence type="predicted"/>
<dbReference type="RefSeq" id="WP_129588124.1">
    <property type="nucleotide sequence ID" value="NZ_FXBM01000004.1"/>
</dbReference>
<evidence type="ECO:0000256" key="2">
    <source>
        <dbReference type="SAM" id="Phobius"/>
    </source>
</evidence>
<reference evidence="4" key="1">
    <citation type="submission" date="2017-04" db="EMBL/GenBank/DDBJ databases">
        <authorList>
            <person name="Varghese N."/>
            <person name="Submissions S."/>
        </authorList>
    </citation>
    <scope>NUCLEOTIDE SEQUENCE [LARGE SCALE GENOMIC DNA]</scope>
    <source>
        <strain evidence="4">VKM Ac-2121</strain>
    </source>
</reference>
<dbReference type="Proteomes" id="UP000193711">
    <property type="component" value="Unassembled WGS sequence"/>
</dbReference>
<feature type="region of interest" description="Disordered" evidence="1">
    <location>
        <begin position="62"/>
        <end position="166"/>
    </location>
</feature>
<keyword evidence="2" id="KW-0472">Membrane</keyword>
<keyword evidence="2" id="KW-0812">Transmembrane</keyword>
<keyword evidence="2" id="KW-1133">Transmembrane helix</keyword>
<protein>
    <submittedName>
        <fullName evidence="3">LPXTG-motif cell wall anchor domain-containing protein</fullName>
    </submittedName>
</protein>
<evidence type="ECO:0000313" key="4">
    <source>
        <dbReference type="Proteomes" id="UP000193711"/>
    </source>
</evidence>
<dbReference type="STRING" id="1891671.SAMN06295885_3571"/>
<feature type="transmembrane region" description="Helical" evidence="2">
    <location>
        <begin position="41"/>
        <end position="63"/>
    </location>
</feature>
<organism evidence="3 4">
    <name type="scientific">Rathayibacter oskolensis</name>
    <dbReference type="NCBI Taxonomy" id="1891671"/>
    <lineage>
        <taxon>Bacteria</taxon>
        <taxon>Bacillati</taxon>
        <taxon>Actinomycetota</taxon>
        <taxon>Actinomycetes</taxon>
        <taxon>Micrococcales</taxon>
        <taxon>Microbacteriaceae</taxon>
        <taxon>Rathayibacter</taxon>
    </lineage>
</organism>
<dbReference type="NCBIfam" id="TIGR01167">
    <property type="entry name" value="LPXTG_anchor"/>
    <property type="match status" value="1"/>
</dbReference>
<dbReference type="EMBL" id="FXBM01000004">
    <property type="protein sequence ID" value="SMH50546.1"/>
    <property type="molecule type" value="Genomic_DNA"/>
</dbReference>
<dbReference type="OrthoDB" id="5134228at2"/>